<name>A0ABN9WAH1_9DINO</name>
<keyword evidence="3" id="KW-1185">Reference proteome</keyword>
<evidence type="ECO:0000313" key="3">
    <source>
        <dbReference type="Proteomes" id="UP001189429"/>
    </source>
</evidence>
<proteinExistence type="predicted"/>
<organism evidence="2 3">
    <name type="scientific">Prorocentrum cordatum</name>
    <dbReference type="NCBI Taxonomy" id="2364126"/>
    <lineage>
        <taxon>Eukaryota</taxon>
        <taxon>Sar</taxon>
        <taxon>Alveolata</taxon>
        <taxon>Dinophyceae</taxon>
        <taxon>Prorocentrales</taxon>
        <taxon>Prorocentraceae</taxon>
        <taxon>Prorocentrum</taxon>
    </lineage>
</organism>
<feature type="region of interest" description="Disordered" evidence="1">
    <location>
        <begin position="1"/>
        <end position="26"/>
    </location>
</feature>
<evidence type="ECO:0000256" key="1">
    <source>
        <dbReference type="SAM" id="MobiDB-lite"/>
    </source>
</evidence>
<gene>
    <name evidence="2" type="ORF">PCOR1329_LOCUS64897</name>
</gene>
<dbReference type="Proteomes" id="UP001189429">
    <property type="component" value="Unassembled WGS sequence"/>
</dbReference>
<feature type="compositionally biased region" description="Polar residues" evidence="1">
    <location>
        <begin position="45"/>
        <end position="57"/>
    </location>
</feature>
<evidence type="ECO:0000313" key="2">
    <source>
        <dbReference type="EMBL" id="CAK0882343.1"/>
    </source>
</evidence>
<dbReference type="EMBL" id="CAUYUJ010018287">
    <property type="protein sequence ID" value="CAK0882343.1"/>
    <property type="molecule type" value="Genomic_DNA"/>
</dbReference>
<comment type="caution">
    <text evidence="2">The sequence shown here is derived from an EMBL/GenBank/DDBJ whole genome shotgun (WGS) entry which is preliminary data.</text>
</comment>
<accession>A0ABN9WAH1</accession>
<feature type="non-terminal residue" evidence="2">
    <location>
        <position position="144"/>
    </location>
</feature>
<reference evidence="2" key="1">
    <citation type="submission" date="2023-10" db="EMBL/GenBank/DDBJ databases">
        <authorList>
            <person name="Chen Y."/>
            <person name="Shah S."/>
            <person name="Dougan E. K."/>
            <person name="Thang M."/>
            <person name="Chan C."/>
        </authorList>
    </citation>
    <scope>NUCLEOTIDE SEQUENCE [LARGE SCALE GENOMIC DNA]</scope>
</reference>
<feature type="region of interest" description="Disordered" evidence="1">
    <location>
        <begin position="40"/>
        <end position="67"/>
    </location>
</feature>
<protein>
    <submittedName>
        <fullName evidence="2">Uncharacterized protein</fullName>
    </submittedName>
</protein>
<sequence>MAHQGGRPRAMAALGGARPGLETRGAPWDLVRAAERPLRLPWESGPQQSDDCFSASSPEDGRLWKGDPELGSHRWHCDFVEDAQEDAVPRHPLPFAWWSAGPLCSWCAGHGAGRHAVPFPGRPPEEGALHADGVAALGVHARAE</sequence>